<dbReference type="Pfam" id="PF00860">
    <property type="entry name" value="Xan_ur_permease"/>
    <property type="match status" value="1"/>
</dbReference>
<feature type="transmembrane region" description="Helical" evidence="9">
    <location>
        <begin position="442"/>
        <end position="459"/>
    </location>
</feature>
<keyword evidence="4 8" id="KW-1003">Cell membrane</keyword>
<evidence type="ECO:0000313" key="11">
    <source>
        <dbReference type="Proteomes" id="UP000094652"/>
    </source>
</evidence>
<dbReference type="PANTHER" id="PTHR43337:SF1">
    <property type="entry name" value="XANTHINE_URACIL PERMEASE C887.17-RELATED"/>
    <property type="match status" value="1"/>
</dbReference>
<keyword evidence="3 8" id="KW-0813">Transport</keyword>
<evidence type="ECO:0000313" key="10">
    <source>
        <dbReference type="EMBL" id="AOR24891.2"/>
    </source>
</evidence>
<evidence type="ECO:0000256" key="8">
    <source>
        <dbReference type="PIRNR" id="PIRNR005353"/>
    </source>
</evidence>
<keyword evidence="6 8" id="KW-1133">Transmembrane helix</keyword>
<evidence type="ECO:0000256" key="1">
    <source>
        <dbReference type="ARBA" id="ARBA00004651"/>
    </source>
</evidence>
<protein>
    <submittedName>
        <fullName evidence="10">Guanine permease</fullName>
    </submittedName>
</protein>
<dbReference type="InterPro" id="IPR006043">
    <property type="entry name" value="NCS2"/>
</dbReference>
<proteinExistence type="inferred from homology"/>
<feature type="transmembrane region" description="Helical" evidence="9">
    <location>
        <begin position="313"/>
        <end position="335"/>
    </location>
</feature>
<evidence type="ECO:0000256" key="3">
    <source>
        <dbReference type="ARBA" id="ARBA00022448"/>
    </source>
</evidence>
<feature type="transmembrane region" description="Helical" evidence="9">
    <location>
        <begin position="267"/>
        <end position="293"/>
    </location>
</feature>
<accession>A0A1D7XNH6</accession>
<dbReference type="InterPro" id="IPR045018">
    <property type="entry name" value="Azg-like"/>
</dbReference>
<keyword evidence="7 8" id="KW-0472">Membrane</keyword>
<feature type="transmembrane region" description="Helical" evidence="9">
    <location>
        <begin position="114"/>
        <end position="132"/>
    </location>
</feature>
<organism evidence="10 11">
    <name type="scientific">Clostridium taeniosporum</name>
    <dbReference type="NCBI Taxonomy" id="394958"/>
    <lineage>
        <taxon>Bacteria</taxon>
        <taxon>Bacillati</taxon>
        <taxon>Bacillota</taxon>
        <taxon>Clostridia</taxon>
        <taxon>Eubacteriales</taxon>
        <taxon>Clostridiaceae</taxon>
        <taxon>Clostridium</taxon>
    </lineage>
</organism>
<feature type="transmembrane region" description="Helical" evidence="9">
    <location>
        <begin position="355"/>
        <end position="385"/>
    </location>
</feature>
<evidence type="ECO:0000256" key="6">
    <source>
        <dbReference type="ARBA" id="ARBA00022989"/>
    </source>
</evidence>
<feature type="transmembrane region" description="Helical" evidence="9">
    <location>
        <begin position="207"/>
        <end position="226"/>
    </location>
</feature>
<evidence type="ECO:0000256" key="7">
    <source>
        <dbReference type="ARBA" id="ARBA00023136"/>
    </source>
</evidence>
<evidence type="ECO:0000256" key="2">
    <source>
        <dbReference type="ARBA" id="ARBA00005697"/>
    </source>
</evidence>
<evidence type="ECO:0000256" key="4">
    <source>
        <dbReference type="ARBA" id="ARBA00022475"/>
    </source>
</evidence>
<feature type="transmembrane region" description="Helical" evidence="9">
    <location>
        <begin position="405"/>
        <end position="430"/>
    </location>
</feature>
<dbReference type="PANTHER" id="PTHR43337">
    <property type="entry name" value="XANTHINE/URACIL PERMEASE C887.17-RELATED"/>
    <property type="match status" value="1"/>
</dbReference>
<feature type="transmembrane region" description="Helical" evidence="9">
    <location>
        <begin position="90"/>
        <end position="107"/>
    </location>
</feature>
<feature type="transmembrane region" description="Helical" evidence="9">
    <location>
        <begin position="184"/>
        <end position="201"/>
    </location>
</feature>
<keyword evidence="5 8" id="KW-0812">Transmembrane</keyword>
<dbReference type="STRING" id="394958.BGI42_02470"/>
<name>A0A1D7XNH6_9CLOT</name>
<reference evidence="11" key="1">
    <citation type="submission" date="2016-09" db="EMBL/GenBank/DDBJ databases">
        <title>Genomics of Clostridium taeniosporum, an organism which forms endospores with ribbon-like appendages.</title>
        <authorList>
            <person name="Walker J.R."/>
        </authorList>
    </citation>
    <scope>NUCLEOTIDE SEQUENCE [LARGE SCALE GENOMIC DNA]</scope>
    <source>
        <strain evidence="11">1/k</strain>
    </source>
</reference>
<feature type="transmembrane region" description="Helical" evidence="9">
    <location>
        <begin position="63"/>
        <end position="84"/>
    </location>
</feature>
<dbReference type="PIRSF" id="PIRSF005353">
    <property type="entry name" value="PbuG"/>
    <property type="match status" value="1"/>
</dbReference>
<feature type="transmembrane region" description="Helical" evidence="9">
    <location>
        <begin position="144"/>
        <end position="163"/>
    </location>
</feature>
<feature type="transmembrane region" description="Helical" evidence="9">
    <location>
        <begin position="34"/>
        <end position="51"/>
    </location>
</feature>
<evidence type="ECO:0000256" key="5">
    <source>
        <dbReference type="ARBA" id="ARBA00022692"/>
    </source>
</evidence>
<dbReference type="GO" id="GO:0005886">
    <property type="term" value="C:plasma membrane"/>
    <property type="evidence" value="ECO:0007669"/>
    <property type="project" value="UniProtKB-SubCell"/>
</dbReference>
<dbReference type="GO" id="GO:0005345">
    <property type="term" value="F:purine nucleobase transmembrane transporter activity"/>
    <property type="evidence" value="ECO:0007669"/>
    <property type="project" value="TreeGrafter"/>
</dbReference>
<dbReference type="Proteomes" id="UP000094652">
    <property type="component" value="Chromosome"/>
</dbReference>
<keyword evidence="11" id="KW-1185">Reference proteome</keyword>
<comment type="subcellular location">
    <subcellularLocation>
        <location evidence="1 8">Cell membrane</location>
        <topology evidence="1 8">Multi-pass membrane protein</topology>
    </subcellularLocation>
</comment>
<dbReference type="EMBL" id="CP017253">
    <property type="protein sequence ID" value="AOR24891.2"/>
    <property type="molecule type" value="Genomic_DNA"/>
</dbReference>
<comment type="similarity">
    <text evidence="2 8">Belongs to the nucleobase:cation symporter-2 (NCS2) (TC 2.A.40) family. Azg-like subfamily.</text>
</comment>
<gene>
    <name evidence="10" type="ORF">BGI42_02470</name>
</gene>
<dbReference type="KEGG" id="ctae:BGI42_02470"/>
<sequence>MLVKKSNRAINANDGFLERTFKLSESNTTIKTEIIAGITTFLTMAYIIAVNPDFLSQTGMDKGAVLTATCLTAGLTTIFMGIYANLPFSLASGMGLNAFFAFTVCGAMKIPWQVALTAVFLEGIIFIILSLTKIREIVVNSIPTSLKIAVSAGIGLFIAFIGFQNAGIVINDNATLVTLGTFKDPRAVISIIGIIIIGILIHKKVKGAMLCGILSCTIISWIYALIIGPAKAAETYKIFLPTGLFGVHSIAPIAGKLDFSVFTTIKGVAMIISVLLTFLFVDFFDTVGTLVGVASKANMVDENGNVLRARQALLVDSIGTTMGALIGVSTVTTYVESSAGVAEGGRTGLTSIMSGILFLFAALFAPIFMAIPSCATAPALIIVGLLMMQNITKIDFYNYTEAIPVFLTIILMPLTYSIATGLMFGVVSYVLFNLFCRKKENVSMTLIILALIFILRFISI</sequence>
<evidence type="ECO:0000256" key="9">
    <source>
        <dbReference type="SAM" id="Phobius"/>
    </source>
</evidence>
<dbReference type="AlphaFoldDB" id="A0A1D7XNH6"/>
<dbReference type="OrthoDB" id="9808458at2"/>
<dbReference type="InterPro" id="IPR026033">
    <property type="entry name" value="Azg-like_bact_archaea"/>
</dbReference>